<comment type="caution">
    <text evidence="2">The sequence shown here is derived from an EMBL/GenBank/DDBJ whole genome shotgun (WGS) entry which is preliminary data.</text>
</comment>
<dbReference type="SUPFAM" id="SSF142433">
    <property type="entry name" value="CinA-like"/>
    <property type="match status" value="1"/>
</dbReference>
<name>A0ABR9RVK8_9ACTN</name>
<gene>
    <name evidence="2" type="ORF">IEQ44_13400</name>
</gene>
<accession>A0ABR9RVK8</accession>
<dbReference type="Gene3D" id="3.90.950.20">
    <property type="entry name" value="CinA-like"/>
    <property type="match status" value="1"/>
</dbReference>
<feature type="domain" description="CinA C-terminal" evidence="1">
    <location>
        <begin position="2"/>
        <end position="142"/>
    </location>
</feature>
<dbReference type="InterPro" id="IPR008136">
    <property type="entry name" value="CinA_C"/>
</dbReference>
<sequence length="151" mass="14993">MREEGLTLATAESLTGGALAATITGVAGASSVYRGGVVAYATEVKADVLGVPVAVVEQHGVVSQECAAAMAQGARRLVSADVAVATTGVAGPSTQEGHPPGTVFVAVASGQGVTARRLALRGDRAAVQAATVAEALALLHEILPGEEPRVR</sequence>
<dbReference type="Proteomes" id="UP000756387">
    <property type="component" value="Unassembled WGS sequence"/>
</dbReference>
<protein>
    <submittedName>
        <fullName evidence="2">CinA family protein</fullName>
    </submittedName>
</protein>
<evidence type="ECO:0000259" key="1">
    <source>
        <dbReference type="Pfam" id="PF02464"/>
    </source>
</evidence>
<dbReference type="InterPro" id="IPR036653">
    <property type="entry name" value="CinA-like_C"/>
</dbReference>
<evidence type="ECO:0000313" key="2">
    <source>
        <dbReference type="EMBL" id="MBE7325642.1"/>
    </source>
</evidence>
<organism evidence="2 3">
    <name type="scientific">Nocardioides malaquae</name>
    <dbReference type="NCBI Taxonomy" id="2773426"/>
    <lineage>
        <taxon>Bacteria</taxon>
        <taxon>Bacillati</taxon>
        <taxon>Actinomycetota</taxon>
        <taxon>Actinomycetes</taxon>
        <taxon>Propionibacteriales</taxon>
        <taxon>Nocardioidaceae</taxon>
        <taxon>Nocardioides</taxon>
    </lineage>
</organism>
<reference evidence="2 3" key="1">
    <citation type="submission" date="2020-10" db="EMBL/GenBank/DDBJ databases">
        <title>Nocardioides sp. isolated from sludge.</title>
        <authorList>
            <person name="Zhang X."/>
        </authorList>
    </citation>
    <scope>NUCLEOTIDE SEQUENCE [LARGE SCALE GENOMIC DNA]</scope>
    <source>
        <strain evidence="2 3">Y6</strain>
    </source>
</reference>
<evidence type="ECO:0000313" key="3">
    <source>
        <dbReference type="Proteomes" id="UP000756387"/>
    </source>
</evidence>
<proteinExistence type="predicted"/>
<dbReference type="NCBIfam" id="TIGR00199">
    <property type="entry name" value="PncC_domain"/>
    <property type="match status" value="1"/>
</dbReference>
<keyword evidence="3" id="KW-1185">Reference proteome</keyword>
<dbReference type="EMBL" id="JADCSA010000014">
    <property type="protein sequence ID" value="MBE7325642.1"/>
    <property type="molecule type" value="Genomic_DNA"/>
</dbReference>
<dbReference type="Pfam" id="PF02464">
    <property type="entry name" value="CinA"/>
    <property type="match status" value="1"/>
</dbReference>